<dbReference type="OrthoDB" id="5849065at2759"/>
<feature type="signal peptide" evidence="1">
    <location>
        <begin position="1"/>
        <end position="24"/>
    </location>
</feature>
<proteinExistence type="predicted"/>
<dbReference type="Proteomes" id="UP000835052">
    <property type="component" value="Unassembled WGS sequence"/>
</dbReference>
<dbReference type="AlphaFoldDB" id="A0A8S1HQF6"/>
<evidence type="ECO:0000256" key="1">
    <source>
        <dbReference type="SAM" id="SignalP"/>
    </source>
</evidence>
<feature type="chain" id="PRO_5035807156" evidence="1">
    <location>
        <begin position="25"/>
        <end position="101"/>
    </location>
</feature>
<gene>
    <name evidence="2" type="ORF">CAUJ_LOCUS14575</name>
</gene>
<keyword evidence="1" id="KW-0732">Signal</keyword>
<keyword evidence="3" id="KW-1185">Reference proteome</keyword>
<comment type="caution">
    <text evidence="2">The sequence shown here is derived from an EMBL/GenBank/DDBJ whole genome shotgun (WGS) entry which is preliminary data.</text>
</comment>
<evidence type="ECO:0000313" key="2">
    <source>
        <dbReference type="EMBL" id="CAD6198669.1"/>
    </source>
</evidence>
<dbReference type="EMBL" id="CAJGYM010000134">
    <property type="protein sequence ID" value="CAD6198669.1"/>
    <property type="molecule type" value="Genomic_DNA"/>
</dbReference>
<name>A0A8S1HQF6_9PELO</name>
<sequence length="101" mass="11478">MLRVTSLLGSLLLVAGVVIGSSTADDDDVIQPRQIRNFPYSVSLYRMLGHDRQLRPYYGSDDEVAALIDSMNKDVWTTRLRRSEGVKGYACRFKFCRIFDA</sequence>
<organism evidence="2 3">
    <name type="scientific">Caenorhabditis auriculariae</name>
    <dbReference type="NCBI Taxonomy" id="2777116"/>
    <lineage>
        <taxon>Eukaryota</taxon>
        <taxon>Metazoa</taxon>
        <taxon>Ecdysozoa</taxon>
        <taxon>Nematoda</taxon>
        <taxon>Chromadorea</taxon>
        <taxon>Rhabditida</taxon>
        <taxon>Rhabditina</taxon>
        <taxon>Rhabditomorpha</taxon>
        <taxon>Rhabditoidea</taxon>
        <taxon>Rhabditidae</taxon>
        <taxon>Peloderinae</taxon>
        <taxon>Caenorhabditis</taxon>
    </lineage>
</organism>
<accession>A0A8S1HQF6</accession>
<protein>
    <submittedName>
        <fullName evidence="2">Uncharacterized protein</fullName>
    </submittedName>
</protein>
<evidence type="ECO:0000313" key="3">
    <source>
        <dbReference type="Proteomes" id="UP000835052"/>
    </source>
</evidence>
<reference evidence="2" key="1">
    <citation type="submission" date="2020-10" db="EMBL/GenBank/DDBJ databases">
        <authorList>
            <person name="Kikuchi T."/>
        </authorList>
    </citation>
    <scope>NUCLEOTIDE SEQUENCE</scope>
    <source>
        <strain evidence="2">NKZ352</strain>
    </source>
</reference>